<keyword evidence="5" id="KW-1185">Reference proteome</keyword>
<dbReference type="PANTHER" id="PTHR10133:SF62">
    <property type="entry name" value="DNA POLYMERASE THETA"/>
    <property type="match status" value="1"/>
</dbReference>
<dbReference type="InterPro" id="IPR002298">
    <property type="entry name" value="DNA_polymerase_A"/>
</dbReference>
<feature type="compositionally biased region" description="Polar residues" evidence="2">
    <location>
        <begin position="1"/>
        <end position="24"/>
    </location>
</feature>
<dbReference type="Gene3D" id="3.30.70.370">
    <property type="match status" value="1"/>
</dbReference>
<evidence type="ECO:0000259" key="3">
    <source>
        <dbReference type="SMART" id="SM00482"/>
    </source>
</evidence>
<feature type="domain" description="DNA-directed DNA polymerase family A palm" evidence="3">
    <location>
        <begin position="344"/>
        <end position="541"/>
    </location>
</feature>
<dbReference type="GO" id="GO:0006261">
    <property type="term" value="P:DNA-templated DNA replication"/>
    <property type="evidence" value="ECO:0007669"/>
    <property type="project" value="InterPro"/>
</dbReference>
<dbReference type="EMBL" id="RSED01000006">
    <property type="protein sequence ID" value="RRS04747.1"/>
    <property type="molecule type" value="Genomic_DNA"/>
</dbReference>
<evidence type="ECO:0000313" key="5">
    <source>
        <dbReference type="Proteomes" id="UP000269265"/>
    </source>
</evidence>
<dbReference type="PRINTS" id="PR00868">
    <property type="entry name" value="DNAPOLI"/>
</dbReference>
<dbReference type="SMART" id="SM00482">
    <property type="entry name" value="POLAc"/>
    <property type="match status" value="1"/>
</dbReference>
<comment type="caution">
    <text evidence="4">The sequence shown here is derived from an EMBL/GenBank/DDBJ whole genome shotgun (WGS) entry which is preliminary data.</text>
</comment>
<dbReference type="Pfam" id="PF00476">
    <property type="entry name" value="DNA_pol_A"/>
    <property type="match status" value="1"/>
</dbReference>
<dbReference type="GO" id="GO:0003887">
    <property type="term" value="F:DNA-directed DNA polymerase activity"/>
    <property type="evidence" value="ECO:0007669"/>
    <property type="project" value="InterPro"/>
</dbReference>
<dbReference type="SUPFAM" id="SSF56672">
    <property type="entry name" value="DNA/RNA polymerases"/>
    <property type="match status" value="1"/>
</dbReference>
<feature type="region of interest" description="Disordered" evidence="2">
    <location>
        <begin position="1"/>
        <end position="26"/>
    </location>
</feature>
<name>A0A3R8S3P8_9BURK</name>
<dbReference type="AlphaFoldDB" id="A0A3R8S3P8"/>
<dbReference type="GO" id="GO:0006302">
    <property type="term" value="P:double-strand break repair"/>
    <property type="evidence" value="ECO:0007669"/>
    <property type="project" value="TreeGrafter"/>
</dbReference>
<protein>
    <recommendedName>
        <fullName evidence="3">DNA-directed DNA polymerase family A palm domain-containing protein</fullName>
    </recommendedName>
</protein>
<gene>
    <name evidence="4" type="ORF">EIP75_10065</name>
</gene>
<accession>A0A3R8S3P8</accession>
<dbReference type="InterPro" id="IPR001098">
    <property type="entry name" value="DNA-dir_DNA_pol_A_palm_dom"/>
</dbReference>
<dbReference type="Gene3D" id="1.10.150.20">
    <property type="entry name" value="5' to 3' exonuclease, C-terminal subdomain"/>
    <property type="match status" value="1"/>
</dbReference>
<reference evidence="4 5" key="1">
    <citation type="submission" date="2018-12" db="EMBL/GenBank/DDBJ databases">
        <title>The whole draft genome of Aquabacterium sp. SJQ9.</title>
        <authorList>
            <person name="Sun L."/>
            <person name="Gao X."/>
            <person name="Chen W."/>
            <person name="Huang K."/>
        </authorList>
    </citation>
    <scope>NUCLEOTIDE SEQUENCE [LARGE SCALE GENOMIC DNA]</scope>
    <source>
        <strain evidence="4 5">SJQ9</strain>
    </source>
</reference>
<evidence type="ECO:0000313" key="4">
    <source>
        <dbReference type="EMBL" id="RRS04747.1"/>
    </source>
</evidence>
<evidence type="ECO:0000256" key="1">
    <source>
        <dbReference type="ARBA" id="ARBA00011541"/>
    </source>
</evidence>
<dbReference type="GO" id="GO:0003677">
    <property type="term" value="F:DNA binding"/>
    <property type="evidence" value="ECO:0007669"/>
    <property type="project" value="InterPro"/>
</dbReference>
<dbReference type="Proteomes" id="UP000269265">
    <property type="component" value="Unassembled WGS sequence"/>
</dbReference>
<organism evidence="4 5">
    <name type="scientific">Aquabacterium soli</name>
    <dbReference type="NCBI Taxonomy" id="2493092"/>
    <lineage>
        <taxon>Bacteria</taxon>
        <taxon>Pseudomonadati</taxon>
        <taxon>Pseudomonadota</taxon>
        <taxon>Betaproteobacteria</taxon>
        <taxon>Burkholderiales</taxon>
        <taxon>Aquabacterium</taxon>
    </lineage>
</organism>
<dbReference type="InterPro" id="IPR043502">
    <property type="entry name" value="DNA/RNA_pol_sf"/>
</dbReference>
<evidence type="ECO:0000256" key="2">
    <source>
        <dbReference type="SAM" id="MobiDB-lite"/>
    </source>
</evidence>
<dbReference type="PANTHER" id="PTHR10133">
    <property type="entry name" value="DNA POLYMERASE I"/>
    <property type="match status" value="1"/>
</dbReference>
<proteinExistence type="predicted"/>
<sequence>MWHLISVTTSKESSGASIGATANTHPPPNRYPSLQFWTWSETMNNNTLVLTYICDPFGIRTPIFCLNDGSEAGEVDFNTLIDTTGNILTFELGILIDGLRRLNASELPSLLDLSDALRMRCGRPKDEVGEKPWNVWRQVARTSSTDRVNSIESIFHSRTAWPDRPIILQELRWLSFQIYKLWETVQQDLDNQDEIERFFQIEAPVRRILNGRQLAGIKIDQERLLGFIKKVEAEKYQAFLQIAPKIGRSPQSINYWNLGTCLENTELEHLSDIDDAGSMRDALKLSSNHSEFARSLVSYVDAVRDEATLKRCAGSMGTVHPFFHAHGTVTGRILVSEPSLQQLRSKYRAIFAPNPGCSLAYLDYAQFEPGVVAQLSGDPSIIDAYNKGDLYTALSTRLYGDQGHRKQCKQIFLAYCYGMQRETIVRLMLPASATPQDIEKLSSGIEGFFSEFPGLEHLRRASEDLLRHQGWISSAMGNRRYRGGSGVLSHKERRWALNQRIQATASLIFKEAVTKLTDAFGWHAFLLPMHDAALLEVPATARRDEFVATATGIMENALARRLPDIKPKVVCGDFSGEA</sequence>
<comment type="subunit">
    <text evidence="1">Single-chain monomer with multiple functions.</text>
</comment>